<dbReference type="BioCyc" id="ABAU509170:GCL9-2024-MONOMER"/>
<sequence length="140" mass="15845">MPNHSHLRVVFFIAEKIMNIQKVRLELVKQAMREGVPPGAIPGLVDRLAGFVVHGLAQVDKEISEGEKIDRKYAETLLRKIQQRFGRESASSVELNEHAFVMNVSDAFKNLIELEIKGPNAPDWIRGRRVELIVTPPKKP</sequence>
<protein>
    <submittedName>
        <fullName evidence="1">Uncharacterized protein</fullName>
    </submittedName>
</protein>
<name>B0VSX2_ACIBS</name>
<organism evidence="1 2">
    <name type="scientific">Acinetobacter baumannii (strain SDF)</name>
    <dbReference type="NCBI Taxonomy" id="509170"/>
    <lineage>
        <taxon>Bacteria</taxon>
        <taxon>Pseudomonadati</taxon>
        <taxon>Pseudomonadota</taxon>
        <taxon>Gammaproteobacteria</taxon>
        <taxon>Moraxellales</taxon>
        <taxon>Moraxellaceae</taxon>
        <taxon>Acinetobacter</taxon>
        <taxon>Acinetobacter calcoaceticus/baumannii complex</taxon>
    </lineage>
</organism>
<proteinExistence type="predicted"/>
<dbReference type="EMBL" id="CU468230">
    <property type="protein sequence ID" value="CAP01790.1"/>
    <property type="molecule type" value="Genomic_DNA"/>
</dbReference>
<dbReference type="KEGG" id="abm:ABSDF2480"/>
<evidence type="ECO:0000313" key="2">
    <source>
        <dbReference type="Proteomes" id="UP000001741"/>
    </source>
</evidence>
<evidence type="ECO:0000313" key="1">
    <source>
        <dbReference type="EMBL" id="CAP01790.1"/>
    </source>
</evidence>
<dbReference type="AlphaFoldDB" id="B0VSX2"/>
<reference evidence="1 2" key="1">
    <citation type="journal article" date="2008" name="PLoS ONE">
        <title>Comparative analysis of Acinetobacters: three genomes for three lifestyles.</title>
        <authorList>
            <person name="Vallenet D."/>
            <person name="Nordmann P."/>
            <person name="Barbe V."/>
            <person name="Poirel L."/>
            <person name="Mangenot S."/>
            <person name="Bataille E."/>
            <person name="Dossat C."/>
            <person name="Gas S."/>
            <person name="Kreimeyer A."/>
            <person name="Lenoble P."/>
            <person name="Oztas S."/>
            <person name="Poulain J."/>
            <person name="Segurens B."/>
            <person name="Robert C."/>
            <person name="Abergel C."/>
            <person name="Claverie J.M."/>
            <person name="Raoult D."/>
            <person name="Medigue C."/>
            <person name="Weissenbach J."/>
            <person name="Cruveiller S."/>
        </authorList>
    </citation>
    <scope>NUCLEOTIDE SEQUENCE [LARGE SCALE GENOMIC DNA]</scope>
    <source>
        <strain evidence="1 2">SDF</strain>
    </source>
</reference>
<dbReference type="HOGENOM" id="CLU_1830747_0_0_6"/>
<gene>
    <name evidence="1" type="ordered locus">ABSDF2480</name>
</gene>
<accession>B0VSX2</accession>
<dbReference type="Proteomes" id="UP000001741">
    <property type="component" value="Chromosome"/>
</dbReference>